<name>A0A974D9S0_XENLA</name>
<protein>
    <submittedName>
        <fullName evidence="1">Uncharacterized protein</fullName>
    </submittedName>
</protein>
<proteinExistence type="predicted"/>
<gene>
    <name evidence="1" type="ORF">XELAEV_18020476mg</name>
</gene>
<reference evidence="2" key="1">
    <citation type="journal article" date="2016" name="Nature">
        <title>Genome evolution in the allotetraploid frog Xenopus laevis.</title>
        <authorList>
            <person name="Session A.M."/>
            <person name="Uno Y."/>
            <person name="Kwon T."/>
            <person name="Chapman J.A."/>
            <person name="Toyoda A."/>
            <person name="Takahashi S."/>
            <person name="Fukui A."/>
            <person name="Hikosaka A."/>
            <person name="Suzuki A."/>
            <person name="Kondo M."/>
            <person name="van Heeringen S.J."/>
            <person name="Quigley I."/>
            <person name="Heinz S."/>
            <person name="Ogino H."/>
            <person name="Ochi H."/>
            <person name="Hellsten U."/>
            <person name="Lyons J.B."/>
            <person name="Simakov O."/>
            <person name="Putnam N."/>
            <person name="Stites J."/>
            <person name="Kuroki Y."/>
            <person name="Tanaka T."/>
            <person name="Michiue T."/>
            <person name="Watanabe M."/>
            <person name="Bogdanovic O."/>
            <person name="Lister R."/>
            <person name="Georgiou G."/>
            <person name="Paranjpe S.S."/>
            <person name="van Kruijsbergen I."/>
            <person name="Shu S."/>
            <person name="Carlson J."/>
            <person name="Kinoshita T."/>
            <person name="Ohta Y."/>
            <person name="Mawaribuchi S."/>
            <person name="Jenkins J."/>
            <person name="Grimwood J."/>
            <person name="Schmutz J."/>
            <person name="Mitros T."/>
            <person name="Mozaffari S.V."/>
            <person name="Suzuki Y."/>
            <person name="Haramoto Y."/>
            <person name="Yamamoto T.S."/>
            <person name="Takagi C."/>
            <person name="Heald R."/>
            <person name="Miller K."/>
            <person name="Haudenschild C."/>
            <person name="Kitzman J."/>
            <person name="Nakayama T."/>
            <person name="Izutsu Y."/>
            <person name="Robert J."/>
            <person name="Fortriede J."/>
            <person name="Burns K."/>
            <person name="Lotay V."/>
            <person name="Karimi K."/>
            <person name="Yasuoka Y."/>
            <person name="Dichmann D.S."/>
            <person name="Flajnik M.F."/>
            <person name="Houston D.W."/>
            <person name="Shendure J."/>
            <person name="DuPasquier L."/>
            <person name="Vize P.D."/>
            <person name="Zorn A.M."/>
            <person name="Ito M."/>
            <person name="Marcotte E.M."/>
            <person name="Wallingford J.B."/>
            <person name="Ito Y."/>
            <person name="Asashima M."/>
            <person name="Ueno N."/>
            <person name="Matsuda Y."/>
            <person name="Veenstra G.J."/>
            <person name="Fujiyama A."/>
            <person name="Harland R.M."/>
            <person name="Taira M."/>
            <person name="Rokhsar D.S."/>
        </authorList>
    </citation>
    <scope>NUCLEOTIDE SEQUENCE [LARGE SCALE GENOMIC DNA]</scope>
    <source>
        <strain evidence="2">J</strain>
    </source>
</reference>
<dbReference type="EMBL" id="CM004471">
    <property type="protein sequence ID" value="OCT86787.1"/>
    <property type="molecule type" value="Genomic_DNA"/>
</dbReference>
<evidence type="ECO:0000313" key="2">
    <source>
        <dbReference type="Proteomes" id="UP000694892"/>
    </source>
</evidence>
<dbReference type="Proteomes" id="UP000694892">
    <property type="component" value="Chromosome 3S"/>
</dbReference>
<dbReference type="AlphaFoldDB" id="A0A974D9S0"/>
<organism evidence="1 2">
    <name type="scientific">Xenopus laevis</name>
    <name type="common">African clawed frog</name>
    <dbReference type="NCBI Taxonomy" id="8355"/>
    <lineage>
        <taxon>Eukaryota</taxon>
        <taxon>Metazoa</taxon>
        <taxon>Chordata</taxon>
        <taxon>Craniata</taxon>
        <taxon>Vertebrata</taxon>
        <taxon>Euteleostomi</taxon>
        <taxon>Amphibia</taxon>
        <taxon>Batrachia</taxon>
        <taxon>Anura</taxon>
        <taxon>Pipoidea</taxon>
        <taxon>Pipidae</taxon>
        <taxon>Xenopodinae</taxon>
        <taxon>Xenopus</taxon>
        <taxon>Xenopus</taxon>
    </lineage>
</organism>
<evidence type="ECO:0000313" key="1">
    <source>
        <dbReference type="EMBL" id="OCT86787.1"/>
    </source>
</evidence>
<sequence length="102" mass="11505">MKHQHNSSEEAALPCPTCALTCIRTLKSIFLKIYDESQSYRKGGKQFSLLLLSKVFLKSHVTLKIITVHPARGHIICMRADPWCITLNAFISFKDSKGTIQV</sequence>
<accession>A0A974D9S0</accession>